<evidence type="ECO:0000256" key="4">
    <source>
        <dbReference type="ARBA" id="ARBA00050326"/>
    </source>
</evidence>
<protein>
    <recommendedName>
        <fullName evidence="7">3-sulfolactaldehyde dehydrogenase</fullName>
        <ecNumber evidence="6">1.2.1.97</ecNumber>
    </recommendedName>
</protein>
<comment type="catalytic activity">
    <reaction evidence="4">
        <text>(2S)-3-sulfolactaldehyde + NAD(+) + H2O = (2S)-3-sulfolactate + NADH + 2 H(+)</text>
        <dbReference type="Rhea" id="RHEA:47932"/>
        <dbReference type="ChEBI" id="CHEBI:15377"/>
        <dbReference type="ChEBI" id="CHEBI:15378"/>
        <dbReference type="ChEBI" id="CHEBI:57540"/>
        <dbReference type="ChEBI" id="CHEBI:57945"/>
        <dbReference type="ChEBI" id="CHEBI:61289"/>
        <dbReference type="ChEBI" id="CHEBI:90109"/>
        <dbReference type="EC" id="1.2.1.97"/>
    </reaction>
    <physiologicalReaction direction="left-to-right" evidence="4">
        <dbReference type="Rhea" id="RHEA:47933"/>
    </physiologicalReaction>
</comment>
<organism evidence="11 12">
    <name type="scientific">Alteribacillus persepolensis</name>
    <dbReference type="NCBI Taxonomy" id="568899"/>
    <lineage>
        <taxon>Bacteria</taxon>
        <taxon>Bacillati</taxon>
        <taxon>Bacillota</taxon>
        <taxon>Bacilli</taxon>
        <taxon>Bacillales</taxon>
        <taxon>Bacillaceae</taxon>
        <taxon>Alteribacillus</taxon>
    </lineage>
</organism>
<dbReference type="FunFam" id="3.40.309.10:FF:000009">
    <property type="entry name" value="Aldehyde dehydrogenase A"/>
    <property type="match status" value="1"/>
</dbReference>
<dbReference type="Proteomes" id="UP000199163">
    <property type="component" value="Unassembled WGS sequence"/>
</dbReference>
<evidence type="ECO:0000256" key="5">
    <source>
        <dbReference type="ARBA" id="ARBA00054572"/>
    </source>
</evidence>
<dbReference type="PROSITE" id="PS00687">
    <property type="entry name" value="ALDEHYDE_DEHYDR_GLU"/>
    <property type="match status" value="1"/>
</dbReference>
<dbReference type="RefSeq" id="WP_091271578.1">
    <property type="nucleotide sequence ID" value="NZ_FNDK01000003.1"/>
</dbReference>
<evidence type="ECO:0000256" key="8">
    <source>
        <dbReference type="PROSITE-ProRule" id="PRU10007"/>
    </source>
</evidence>
<dbReference type="Pfam" id="PF00171">
    <property type="entry name" value="Aldedh"/>
    <property type="match status" value="1"/>
</dbReference>
<dbReference type="SUPFAM" id="SSF53720">
    <property type="entry name" value="ALDH-like"/>
    <property type="match status" value="1"/>
</dbReference>
<feature type="active site" evidence="8">
    <location>
        <position position="253"/>
    </location>
</feature>
<dbReference type="EC" id="1.2.1.97" evidence="6"/>
<comment type="similarity">
    <text evidence="1 9">Belongs to the aldehyde dehydrogenase family.</text>
</comment>
<dbReference type="InterPro" id="IPR015590">
    <property type="entry name" value="Aldehyde_DH_dom"/>
</dbReference>
<keyword evidence="12" id="KW-1185">Reference proteome</keyword>
<keyword evidence="2 9" id="KW-0560">Oxidoreductase</keyword>
<evidence type="ECO:0000256" key="6">
    <source>
        <dbReference type="ARBA" id="ARBA00066984"/>
    </source>
</evidence>
<dbReference type="GO" id="GO:0016620">
    <property type="term" value="F:oxidoreductase activity, acting on the aldehyde or oxo group of donors, NAD or NADP as acceptor"/>
    <property type="evidence" value="ECO:0007669"/>
    <property type="project" value="InterPro"/>
</dbReference>
<dbReference type="InterPro" id="IPR016163">
    <property type="entry name" value="Ald_DH_C"/>
</dbReference>
<reference evidence="11 12" key="1">
    <citation type="submission" date="2016-10" db="EMBL/GenBank/DDBJ databases">
        <authorList>
            <person name="de Groot N.N."/>
        </authorList>
    </citation>
    <scope>NUCLEOTIDE SEQUENCE [LARGE SCALE GENOMIC DNA]</scope>
    <source>
        <strain evidence="11 12">DSM 21632</strain>
    </source>
</reference>
<evidence type="ECO:0000259" key="10">
    <source>
        <dbReference type="Pfam" id="PF00171"/>
    </source>
</evidence>
<dbReference type="OrthoDB" id="9762913at2"/>
<dbReference type="PROSITE" id="PS00070">
    <property type="entry name" value="ALDEHYDE_DEHYDR_CYS"/>
    <property type="match status" value="1"/>
</dbReference>
<dbReference type="EMBL" id="FNDK01000003">
    <property type="protein sequence ID" value="SDH24344.1"/>
    <property type="molecule type" value="Genomic_DNA"/>
</dbReference>
<gene>
    <name evidence="11" type="ORF">SAMN05192534_10315</name>
</gene>
<comment type="function">
    <text evidence="5">Part of the sulfo-TAL (or sulfo-SFT) pathway, a D-sulfoquinovose degradation pathway that produces sulfolactate (SL). Catalyzes the oxidation of 3-sulfolactaldehyde (SLA) to sulfolactate (SL).</text>
</comment>
<dbReference type="InterPro" id="IPR029510">
    <property type="entry name" value="Ald_DH_CS_GLU"/>
</dbReference>
<feature type="domain" description="Aldehyde dehydrogenase" evidence="10">
    <location>
        <begin position="16"/>
        <end position="474"/>
    </location>
</feature>
<evidence type="ECO:0000313" key="12">
    <source>
        <dbReference type="Proteomes" id="UP000199163"/>
    </source>
</evidence>
<sequence>MMKYTKWSKMPIGGVWRDGSSVKTAENNNPYNGELLTSLQLASAEDVDEAYRVAQQVQTEWFQKPPEQRVRVMETAASLLEEQQEEAVRLLIEETGATYIKAVSEVQAAIALIKESSTYPMKMEEEAAPSVVPGKENRIYREPAGVINVITSWNYPLSLSMRSVAPALATGNGVVIKPASHTPITGGTFIAHVFEQAGAPEGLISVLVGSGSEIGDKVVEHPIPRVISFTGSTEVGKRIGALAGQHVKEVSLELGGNNAFIVLDDADVEQAAAAAVFGKFMHQGQICMAINRMIVTKDVYEPFVQALKDKVLQLKAGDPKEKDTTIGPLIDQKQVQEMQELVHQGTSEGATLYLEGKTEGNVVFPTIFTDVDNDMSIAQEEIFGPVALVIAVENEEEAIQAANDTNYGLTASVFSRSSERSLRVAKQLHTGMVHINDQTVNSEPAMPFGGEKDSGLGRFGGKWILEKFTTVKWVSVQKEKRSYPIFQ</sequence>
<dbReference type="PANTHER" id="PTHR42986">
    <property type="entry name" value="BENZALDEHYDE DEHYDROGENASE YFMT"/>
    <property type="match status" value="1"/>
</dbReference>
<dbReference type="InterPro" id="IPR016161">
    <property type="entry name" value="Ald_DH/histidinol_DH"/>
</dbReference>
<evidence type="ECO:0000256" key="2">
    <source>
        <dbReference type="ARBA" id="ARBA00023002"/>
    </source>
</evidence>
<dbReference type="PANTHER" id="PTHR42986:SF1">
    <property type="entry name" value="BENZALDEHYDE DEHYDROGENASE YFMT"/>
    <property type="match status" value="1"/>
</dbReference>
<evidence type="ECO:0000256" key="7">
    <source>
        <dbReference type="ARBA" id="ARBA00067277"/>
    </source>
</evidence>
<dbReference type="AlphaFoldDB" id="A0A1G8AU30"/>
<dbReference type="Gene3D" id="3.40.309.10">
    <property type="entry name" value="Aldehyde Dehydrogenase, Chain A, domain 2"/>
    <property type="match status" value="1"/>
</dbReference>
<evidence type="ECO:0000313" key="11">
    <source>
        <dbReference type="EMBL" id="SDH24344.1"/>
    </source>
</evidence>
<dbReference type="InterPro" id="IPR016160">
    <property type="entry name" value="Ald_DH_CS_CYS"/>
</dbReference>
<evidence type="ECO:0000256" key="1">
    <source>
        <dbReference type="ARBA" id="ARBA00009986"/>
    </source>
</evidence>
<keyword evidence="3" id="KW-0520">NAD</keyword>
<dbReference type="InterPro" id="IPR016162">
    <property type="entry name" value="Ald_DH_N"/>
</dbReference>
<dbReference type="Gene3D" id="3.40.605.10">
    <property type="entry name" value="Aldehyde Dehydrogenase, Chain A, domain 1"/>
    <property type="match status" value="1"/>
</dbReference>
<name>A0A1G8AU30_9BACI</name>
<dbReference type="FunFam" id="3.40.605.10:FF:000007">
    <property type="entry name" value="NAD/NADP-dependent betaine aldehyde dehydrogenase"/>
    <property type="match status" value="1"/>
</dbReference>
<accession>A0A1G8AU30</accession>
<evidence type="ECO:0000256" key="3">
    <source>
        <dbReference type="ARBA" id="ARBA00023027"/>
    </source>
</evidence>
<proteinExistence type="inferred from homology"/>
<evidence type="ECO:0000256" key="9">
    <source>
        <dbReference type="RuleBase" id="RU003345"/>
    </source>
</evidence>
<dbReference type="STRING" id="568899.SAMN05192534_10315"/>